<dbReference type="GO" id="GO:0043565">
    <property type="term" value="F:sequence-specific DNA binding"/>
    <property type="evidence" value="ECO:0007669"/>
    <property type="project" value="InterPro"/>
</dbReference>
<keyword evidence="2" id="KW-1133">Transmembrane helix</keyword>
<dbReference type="SMART" id="SM00342">
    <property type="entry name" value="HTH_ARAC"/>
    <property type="match status" value="1"/>
</dbReference>
<gene>
    <name evidence="4" type="ORF">EG343_03930</name>
</gene>
<evidence type="ECO:0000313" key="5">
    <source>
        <dbReference type="Proteomes" id="UP000278288"/>
    </source>
</evidence>
<keyword evidence="5" id="KW-1185">Reference proteome</keyword>
<dbReference type="KEGG" id="cnk:EG343_03930"/>
<dbReference type="Proteomes" id="UP000278288">
    <property type="component" value="Chromosome"/>
</dbReference>
<dbReference type="GO" id="GO:0003700">
    <property type="term" value="F:DNA-binding transcription factor activity"/>
    <property type="evidence" value="ECO:0007669"/>
    <property type="project" value="InterPro"/>
</dbReference>
<reference evidence="4 5" key="1">
    <citation type="submission" date="2018-11" db="EMBL/GenBank/DDBJ databases">
        <title>Proposal to divide the Flavobacteriaceae and reorganize its genera based on Amino Acid Identity values calculated from whole genome sequences.</title>
        <authorList>
            <person name="Nicholson A.C."/>
            <person name="Gulvik C.A."/>
            <person name="Whitney A.M."/>
            <person name="Humrighouse B.W."/>
            <person name="Bell M."/>
            <person name="Holmes B."/>
            <person name="Steigerwalt A.G."/>
            <person name="Villarma A."/>
            <person name="Sheth M."/>
            <person name="Batra D."/>
            <person name="Pryor J."/>
            <person name="Bernardet J.-F."/>
            <person name="Hugo C."/>
            <person name="Kampfer P."/>
            <person name="Newman J."/>
            <person name="McQuiston J.R."/>
        </authorList>
    </citation>
    <scope>NUCLEOTIDE SEQUENCE [LARGE SCALE GENOMIC DNA]</scope>
    <source>
        <strain evidence="4 5">G0041</strain>
    </source>
</reference>
<evidence type="ECO:0000313" key="4">
    <source>
        <dbReference type="EMBL" id="AZA89834.1"/>
    </source>
</evidence>
<protein>
    <submittedName>
        <fullName evidence="4">AraC family transcriptional regulator</fullName>
    </submittedName>
</protein>
<dbReference type="SUPFAM" id="SSF48452">
    <property type="entry name" value="TPR-like"/>
    <property type="match status" value="1"/>
</dbReference>
<dbReference type="Gene3D" id="1.10.10.60">
    <property type="entry name" value="Homeodomain-like"/>
    <property type="match status" value="2"/>
</dbReference>
<dbReference type="EMBL" id="CP033923">
    <property type="protein sequence ID" value="AZA89834.1"/>
    <property type="molecule type" value="Genomic_DNA"/>
</dbReference>
<dbReference type="PROSITE" id="PS01124">
    <property type="entry name" value="HTH_ARAC_FAMILY_2"/>
    <property type="match status" value="1"/>
</dbReference>
<dbReference type="PANTHER" id="PTHR43280:SF29">
    <property type="entry name" value="ARAC-FAMILY TRANSCRIPTIONAL REGULATOR"/>
    <property type="match status" value="1"/>
</dbReference>
<feature type="transmembrane region" description="Helical" evidence="2">
    <location>
        <begin position="382"/>
        <end position="404"/>
    </location>
</feature>
<dbReference type="InterPro" id="IPR018060">
    <property type="entry name" value="HTH_AraC"/>
</dbReference>
<evidence type="ECO:0000256" key="1">
    <source>
        <dbReference type="ARBA" id="ARBA00023125"/>
    </source>
</evidence>
<dbReference type="Gene3D" id="1.25.40.10">
    <property type="entry name" value="Tetratricopeptide repeat domain"/>
    <property type="match status" value="2"/>
</dbReference>
<feature type="domain" description="HTH araC/xylS-type" evidence="3">
    <location>
        <begin position="455"/>
        <end position="559"/>
    </location>
</feature>
<dbReference type="AlphaFoldDB" id="A0AAD0YIY0"/>
<accession>A0AAD0YIY0</accession>
<sequence length="567" mass="66426">MERVAYFLVFISVFSQLLFSQGHQTTFSEIRSSYEKKDIDDSSAMPQVRRYIQKAKSESSFNKLIQGYRDGRQFDYAHKMQYADSAILASRQYGTSDDLSRDHLSKGIIYYFYQKNYRQALNQYVLAYNYSKGSDDQYQKYKVVYHLGIVKGHLGYYEDALSHFEKCIRFYGQHITEDLHNNETYNYKKAYFNSLHQLTVINRYLKNFKKSDSLSLLGDKLTRNNIDFVLENSYFLKCIAISKYNDGAYTSASAYLKRSLPAIVKRNDFAWASVVYFYLGRIDIAQRKPEQGIMYFYKVDSIFNKQGFVIPEVSPSYNFLIGFYRSKKNIKRQLYYTNQLLKADSLISNDYPYLSSKLHRDYDRSSLLDEKQRLEKASRKKIMIGQILIASGSMLLGFFIYRYYRERKIRKQYELLQKKLENQPNVIADVDGEMSPKGPSRKTSLTAAMTEEIRQKLNKFEKELMFTKKGLTEKSVAVKLGTNSHYLSVYINENKGMNFNKYMAELRINHITHLLNTDTKYLNYSITALAEECGIAARQNFSSLFFEINGIRPTDYIKNRKKDLGIS</sequence>
<keyword evidence="2" id="KW-0472">Membrane</keyword>
<proteinExistence type="predicted"/>
<name>A0AAD0YIY0_CHRNA</name>
<keyword evidence="2" id="KW-0812">Transmembrane</keyword>
<keyword evidence="1" id="KW-0238">DNA-binding</keyword>
<evidence type="ECO:0000256" key="2">
    <source>
        <dbReference type="SAM" id="Phobius"/>
    </source>
</evidence>
<organism evidence="4 5">
    <name type="scientific">Chryseobacterium nakagawai</name>
    <dbReference type="NCBI Taxonomy" id="1241982"/>
    <lineage>
        <taxon>Bacteria</taxon>
        <taxon>Pseudomonadati</taxon>
        <taxon>Bacteroidota</taxon>
        <taxon>Flavobacteriia</taxon>
        <taxon>Flavobacteriales</taxon>
        <taxon>Weeksellaceae</taxon>
        <taxon>Chryseobacterium group</taxon>
        <taxon>Chryseobacterium</taxon>
    </lineage>
</organism>
<dbReference type="PANTHER" id="PTHR43280">
    <property type="entry name" value="ARAC-FAMILY TRANSCRIPTIONAL REGULATOR"/>
    <property type="match status" value="1"/>
</dbReference>
<dbReference type="InterPro" id="IPR011990">
    <property type="entry name" value="TPR-like_helical_dom_sf"/>
</dbReference>
<evidence type="ECO:0000259" key="3">
    <source>
        <dbReference type="PROSITE" id="PS01124"/>
    </source>
</evidence>
<dbReference type="RefSeq" id="WP_123856261.1">
    <property type="nucleotide sequence ID" value="NZ_CP033923.1"/>
</dbReference>
<dbReference type="Pfam" id="PF12833">
    <property type="entry name" value="HTH_18"/>
    <property type="match status" value="1"/>
</dbReference>